<dbReference type="AlphaFoldDB" id="A0AA43QKJ0"/>
<sequence length="428" mass="49117">MSLTALPSELIFEIADLISRTAPRDIEDFGRSCRRVRGATIPLIKEHRRLLRQYTKLSVNNAEAAKFLYEVAKRPWVAFYPHTVEVSANRNWRTFEKTGLRKQINLVEDVKRKRATVDDEDLETVVLRTGFIPTQDVHVWMRAIDNGDEDYLFALLLASLPNLNRFTIRLDTNKMEQVKDMLRAIRMEWSRRPAWSNLKTVDVINREGASECDLEAFPLFAAIPGLQDLRGSNLMGMYRTCYRDGWLSYPGASSSITKVSLEACGMSVEGLETLMKSLHHLKHFRYVAHRAGWGAHNVSSFLKTAHDTLETLELSTGAGSSRYVGSLRAFTALQHVHLDTDMLVKNGKMQRFVDLMPASIATCTIAGNNLTKPMTDLFLAELFRPSFHYPNLKSIFAEDSWGKRNIGHERLKFQKEFHKQTTWMQRYR</sequence>
<proteinExistence type="predicted"/>
<name>A0AA43QKJ0_9LECA</name>
<dbReference type="EMBL" id="JAPUFD010000003">
    <property type="protein sequence ID" value="MDI1486413.1"/>
    <property type="molecule type" value="Genomic_DNA"/>
</dbReference>
<protein>
    <recommendedName>
        <fullName evidence="3">F-box domain-containing protein</fullName>
    </recommendedName>
</protein>
<evidence type="ECO:0000313" key="2">
    <source>
        <dbReference type="Proteomes" id="UP001161017"/>
    </source>
</evidence>
<dbReference type="Proteomes" id="UP001161017">
    <property type="component" value="Unassembled WGS sequence"/>
</dbReference>
<comment type="caution">
    <text evidence="1">The sequence shown here is derived from an EMBL/GenBank/DDBJ whole genome shotgun (WGS) entry which is preliminary data.</text>
</comment>
<evidence type="ECO:0008006" key="3">
    <source>
        <dbReference type="Google" id="ProtNLM"/>
    </source>
</evidence>
<reference evidence="1" key="1">
    <citation type="journal article" date="2023" name="Genome Biol. Evol.">
        <title>First Whole Genome Sequence and Flow Cytometry Genome Size Data for the Lichen-Forming Fungus Ramalina farinacea (Ascomycota).</title>
        <authorList>
            <person name="Llewellyn T."/>
            <person name="Mian S."/>
            <person name="Hill R."/>
            <person name="Leitch I.J."/>
            <person name="Gaya E."/>
        </authorList>
    </citation>
    <scope>NUCLEOTIDE SEQUENCE</scope>
    <source>
        <strain evidence="1">LIQ254RAFAR</strain>
    </source>
</reference>
<evidence type="ECO:0000313" key="1">
    <source>
        <dbReference type="EMBL" id="MDI1486413.1"/>
    </source>
</evidence>
<accession>A0AA43QKJ0</accession>
<organism evidence="1 2">
    <name type="scientific">Ramalina farinacea</name>
    <dbReference type="NCBI Taxonomy" id="258253"/>
    <lineage>
        <taxon>Eukaryota</taxon>
        <taxon>Fungi</taxon>
        <taxon>Dikarya</taxon>
        <taxon>Ascomycota</taxon>
        <taxon>Pezizomycotina</taxon>
        <taxon>Lecanoromycetes</taxon>
        <taxon>OSLEUM clade</taxon>
        <taxon>Lecanoromycetidae</taxon>
        <taxon>Lecanorales</taxon>
        <taxon>Lecanorineae</taxon>
        <taxon>Ramalinaceae</taxon>
        <taxon>Ramalina</taxon>
    </lineage>
</organism>
<gene>
    <name evidence="1" type="ORF">OHK93_005641</name>
</gene>
<keyword evidence="2" id="KW-1185">Reference proteome</keyword>